<dbReference type="Proteomes" id="UP000218784">
    <property type="component" value="Unassembled WGS sequence"/>
</dbReference>
<reference evidence="2 3" key="1">
    <citation type="submission" date="2017-09" db="EMBL/GenBank/DDBJ databases">
        <title>Sphingomonas ginsenosidimutans KACC 14949, whole genome shotgun sequence.</title>
        <authorList>
            <person name="Feng G."/>
            <person name="Zhu H."/>
        </authorList>
    </citation>
    <scope>NUCLEOTIDE SEQUENCE [LARGE SCALE GENOMIC DNA]</scope>
    <source>
        <strain evidence="2 3">KACC 14949</strain>
    </source>
</reference>
<evidence type="ECO:0008006" key="4">
    <source>
        <dbReference type="Google" id="ProtNLM"/>
    </source>
</evidence>
<sequence length="278" mass="29302">MKRWIVAALLLATACSKGPDHVDEDRREEAGLGVDVTAAPGVAFRYDYSFRLPAGHIAGAQEAHAQACERLGVTRCRITGMTYNVGDDRDVDGSLSFALEPSIARAFGREGIAVIEKSDGMLSSAEISGTDTTPASAAAAAAQQAAKADGSAAQGDLAAAGSASERAELLRQRAEAKARERAAAASIAEQRTLLASTPMMFRYVSGTALRSFGEAPLARAADNALASTRWVLTAILWVIATLGPPLVVLTLLWLAWRRVGQSWWRRLTDASSPPPPSA</sequence>
<keyword evidence="1" id="KW-1133">Transmembrane helix</keyword>
<gene>
    <name evidence="2" type="ORF">COA17_16535</name>
</gene>
<dbReference type="RefSeq" id="WP_096613885.1">
    <property type="nucleotide sequence ID" value="NZ_NWVD01000011.1"/>
</dbReference>
<evidence type="ECO:0000313" key="2">
    <source>
        <dbReference type="EMBL" id="PCG07785.1"/>
    </source>
</evidence>
<evidence type="ECO:0000256" key="1">
    <source>
        <dbReference type="SAM" id="Phobius"/>
    </source>
</evidence>
<dbReference type="EMBL" id="NWVD01000011">
    <property type="protein sequence ID" value="PCG07785.1"/>
    <property type="molecule type" value="Genomic_DNA"/>
</dbReference>
<organism evidence="2 3">
    <name type="scientific">Sphingomonas ginsenosidimutans</name>
    <dbReference type="NCBI Taxonomy" id="862134"/>
    <lineage>
        <taxon>Bacteria</taxon>
        <taxon>Pseudomonadati</taxon>
        <taxon>Pseudomonadota</taxon>
        <taxon>Alphaproteobacteria</taxon>
        <taxon>Sphingomonadales</taxon>
        <taxon>Sphingomonadaceae</taxon>
        <taxon>Sphingomonas</taxon>
    </lineage>
</organism>
<dbReference type="AlphaFoldDB" id="A0A2A4HVS9"/>
<accession>A0A2A4HVS9</accession>
<name>A0A2A4HVS9_9SPHN</name>
<evidence type="ECO:0000313" key="3">
    <source>
        <dbReference type="Proteomes" id="UP000218784"/>
    </source>
</evidence>
<comment type="caution">
    <text evidence="2">The sequence shown here is derived from an EMBL/GenBank/DDBJ whole genome shotgun (WGS) entry which is preliminary data.</text>
</comment>
<keyword evidence="1" id="KW-0812">Transmembrane</keyword>
<feature type="transmembrane region" description="Helical" evidence="1">
    <location>
        <begin position="230"/>
        <end position="256"/>
    </location>
</feature>
<dbReference type="PROSITE" id="PS51257">
    <property type="entry name" value="PROKAR_LIPOPROTEIN"/>
    <property type="match status" value="1"/>
</dbReference>
<proteinExistence type="predicted"/>
<keyword evidence="1" id="KW-0472">Membrane</keyword>
<protein>
    <recommendedName>
        <fullName evidence="4">DUF4349 domain-containing protein</fullName>
    </recommendedName>
</protein>
<keyword evidence="3" id="KW-1185">Reference proteome</keyword>